<evidence type="ECO:0000313" key="1">
    <source>
        <dbReference type="EMBL" id="ORX59300.1"/>
    </source>
</evidence>
<dbReference type="GO" id="GO:0016567">
    <property type="term" value="P:protein ubiquitination"/>
    <property type="evidence" value="ECO:0007669"/>
    <property type="project" value="TreeGrafter"/>
</dbReference>
<accession>A0A1Y1VLF9</accession>
<dbReference type="AlphaFoldDB" id="A0A1Y1VLF9"/>
<dbReference type="Pfam" id="PF13920">
    <property type="entry name" value="zf-C3HC4_3"/>
    <property type="match status" value="1"/>
</dbReference>
<dbReference type="InterPro" id="IPR013083">
    <property type="entry name" value="Znf_RING/FYVE/PHD"/>
</dbReference>
<dbReference type="GO" id="GO:0006511">
    <property type="term" value="P:ubiquitin-dependent protein catabolic process"/>
    <property type="evidence" value="ECO:0007669"/>
    <property type="project" value="TreeGrafter"/>
</dbReference>
<dbReference type="PANTHER" id="PTHR22696:SF1">
    <property type="entry name" value="E3 UBIQUITIN-PROTEIN LIGASE RNF26"/>
    <property type="match status" value="1"/>
</dbReference>
<dbReference type="EMBL" id="MCFH01000003">
    <property type="protein sequence ID" value="ORX59300.1"/>
    <property type="molecule type" value="Genomic_DNA"/>
</dbReference>
<evidence type="ECO:0000313" key="2">
    <source>
        <dbReference type="Proteomes" id="UP000193719"/>
    </source>
</evidence>
<protein>
    <recommendedName>
        <fullName evidence="3">RING-type domain-containing protein</fullName>
    </recommendedName>
</protein>
<sequence>MLLIINMIMNFIEKKPLINPKLFNSLSKEDDFYTILIKFAEDVINLYNNDKEQKNTKILDKDNMKYMNLNANKSKNKENINGYDNEYKNDINESNPSTVVSISIISYPIEPTLFVIISNALKNILKLMIGLPYNNDDENEKLISELDNVLYQQVRSSIPFSSDTEDSDYEDMDDMKTEINDDMMNETELNDSDDSISYEYINGNESEDESESDESNDIFKELFDINYKHFNLDSLKNNIILTRNQSDILKYKNDIHMPIFRNIKSDNIENSSNKNSNSVISNLFKKNGFNNNRYQLMDEDDHEKIKNQFLATELCVACHKRPRSIVLWPCGCFCLCDTCRKVLALQKYDKCPCTNNKVKGYSKVFVP</sequence>
<dbReference type="PANTHER" id="PTHR22696">
    <property type="entry name" value="E3 UBIQUITIN-PROTEIN LIGASE RNF26"/>
    <property type="match status" value="1"/>
</dbReference>
<dbReference type="Proteomes" id="UP000193719">
    <property type="component" value="Unassembled WGS sequence"/>
</dbReference>
<reference evidence="1 2" key="2">
    <citation type="submission" date="2016-08" db="EMBL/GenBank/DDBJ databases">
        <title>Pervasive Adenine N6-methylation of Active Genes in Fungi.</title>
        <authorList>
            <consortium name="DOE Joint Genome Institute"/>
            <person name="Mondo S.J."/>
            <person name="Dannebaum R.O."/>
            <person name="Kuo R.C."/>
            <person name="Labutti K."/>
            <person name="Haridas S."/>
            <person name="Kuo A."/>
            <person name="Salamov A."/>
            <person name="Ahrendt S.R."/>
            <person name="Lipzen A."/>
            <person name="Sullivan W."/>
            <person name="Andreopoulos W.B."/>
            <person name="Clum A."/>
            <person name="Lindquist E."/>
            <person name="Daum C."/>
            <person name="Ramamoorthy G.K."/>
            <person name="Gryganskyi A."/>
            <person name="Culley D."/>
            <person name="Magnuson J.K."/>
            <person name="James T.Y."/>
            <person name="O'Malley M.A."/>
            <person name="Stajich J.E."/>
            <person name="Spatafora J.W."/>
            <person name="Visel A."/>
            <person name="Grigoriev I.V."/>
        </authorList>
    </citation>
    <scope>NUCLEOTIDE SEQUENCE [LARGE SCALE GENOMIC DNA]</scope>
    <source>
        <strain evidence="2">finn</strain>
    </source>
</reference>
<evidence type="ECO:0008006" key="3">
    <source>
        <dbReference type="Google" id="ProtNLM"/>
    </source>
</evidence>
<dbReference type="STRING" id="1754191.A0A1Y1VLF9"/>
<proteinExistence type="predicted"/>
<name>A0A1Y1VLF9_9FUNG</name>
<dbReference type="Gene3D" id="3.30.40.10">
    <property type="entry name" value="Zinc/RING finger domain, C3HC4 (zinc finger)"/>
    <property type="match status" value="1"/>
</dbReference>
<keyword evidence="2" id="KW-1185">Reference proteome</keyword>
<comment type="caution">
    <text evidence="1">The sequence shown here is derived from an EMBL/GenBank/DDBJ whole genome shotgun (WGS) entry which is preliminary data.</text>
</comment>
<dbReference type="GO" id="GO:0061630">
    <property type="term" value="F:ubiquitin protein ligase activity"/>
    <property type="evidence" value="ECO:0007669"/>
    <property type="project" value="TreeGrafter"/>
</dbReference>
<gene>
    <name evidence="1" type="ORF">BCR36DRAFT_317377</name>
</gene>
<organism evidence="1 2">
    <name type="scientific">Piromyces finnis</name>
    <dbReference type="NCBI Taxonomy" id="1754191"/>
    <lineage>
        <taxon>Eukaryota</taxon>
        <taxon>Fungi</taxon>
        <taxon>Fungi incertae sedis</taxon>
        <taxon>Chytridiomycota</taxon>
        <taxon>Chytridiomycota incertae sedis</taxon>
        <taxon>Neocallimastigomycetes</taxon>
        <taxon>Neocallimastigales</taxon>
        <taxon>Neocallimastigaceae</taxon>
        <taxon>Piromyces</taxon>
    </lineage>
</organism>
<dbReference type="OrthoDB" id="66726at2759"/>
<reference evidence="1 2" key="1">
    <citation type="submission" date="2016-08" db="EMBL/GenBank/DDBJ databases">
        <title>Genomes of anaerobic fungi encode conserved fungal cellulosomes for biomass hydrolysis.</title>
        <authorList>
            <consortium name="DOE Joint Genome Institute"/>
            <person name="Haitjema C.H."/>
            <person name="Gilmore S.P."/>
            <person name="Henske J.K."/>
            <person name="Solomon K.V."/>
            <person name="De Groot R."/>
            <person name="Kuo A."/>
            <person name="Mondo S.J."/>
            <person name="Salamov A.A."/>
            <person name="Labutti K."/>
            <person name="Zhao Z."/>
            <person name="Chiniquy J."/>
            <person name="Barry K."/>
            <person name="Brewer H.M."/>
            <person name="Purvine S.O."/>
            <person name="Wright A.T."/>
            <person name="Boxma B."/>
            <person name="Van Alen T."/>
            <person name="Hackstein J.H."/>
            <person name="Baker S.E."/>
            <person name="Grigoriev I.V."/>
            <person name="O'Malley M.A."/>
        </authorList>
    </citation>
    <scope>NUCLEOTIDE SEQUENCE [LARGE SCALE GENOMIC DNA]</scope>
    <source>
        <strain evidence="2">finn</strain>
    </source>
</reference>